<feature type="non-terminal residue" evidence="8">
    <location>
        <position position="140"/>
    </location>
</feature>
<comment type="similarity">
    <text evidence="6">Belongs to the BRE1 family.</text>
</comment>
<dbReference type="PANTHER" id="PTHR23163:SF0">
    <property type="entry name" value="E3 UBIQUITIN-PROTEIN LIGASE BRE1"/>
    <property type="match status" value="1"/>
</dbReference>
<dbReference type="GO" id="GO:0033503">
    <property type="term" value="C:HULC complex"/>
    <property type="evidence" value="ECO:0007669"/>
    <property type="project" value="TreeGrafter"/>
</dbReference>
<dbReference type="EC" id="2.3.2.27" evidence="6"/>
<feature type="coiled-coil region" evidence="7">
    <location>
        <begin position="34"/>
        <end position="61"/>
    </location>
</feature>
<comment type="subcellular location">
    <subcellularLocation>
        <location evidence="1 6">Nucleus</location>
    </subcellularLocation>
</comment>
<comment type="catalytic activity">
    <reaction evidence="6">
        <text>S-ubiquitinyl-[E2 ubiquitin-conjugating enzyme]-L-cysteine + [acceptor protein]-L-lysine = [E2 ubiquitin-conjugating enzyme]-L-cysteine + N(6)-ubiquitinyl-[acceptor protein]-L-lysine.</text>
        <dbReference type="EC" id="2.3.2.27"/>
    </reaction>
</comment>
<evidence type="ECO:0000256" key="7">
    <source>
        <dbReference type="SAM" id="Coils"/>
    </source>
</evidence>
<keyword evidence="6" id="KW-0156">Chromatin regulator</keyword>
<dbReference type="EMBL" id="LXQA010049348">
    <property type="protein sequence ID" value="MCI02515.1"/>
    <property type="molecule type" value="Genomic_DNA"/>
</dbReference>
<dbReference type="Proteomes" id="UP000265520">
    <property type="component" value="Unassembled WGS sequence"/>
</dbReference>
<comment type="caution">
    <text evidence="8">The sequence shown here is derived from an EMBL/GenBank/DDBJ whole genome shotgun (WGS) entry which is preliminary data.</text>
</comment>
<evidence type="ECO:0000313" key="9">
    <source>
        <dbReference type="Proteomes" id="UP000265520"/>
    </source>
</evidence>
<dbReference type="UniPathway" id="UPA00143"/>
<organism evidence="8 9">
    <name type="scientific">Trifolium medium</name>
    <dbReference type="NCBI Taxonomy" id="97028"/>
    <lineage>
        <taxon>Eukaryota</taxon>
        <taxon>Viridiplantae</taxon>
        <taxon>Streptophyta</taxon>
        <taxon>Embryophyta</taxon>
        <taxon>Tracheophyta</taxon>
        <taxon>Spermatophyta</taxon>
        <taxon>Magnoliopsida</taxon>
        <taxon>eudicotyledons</taxon>
        <taxon>Gunneridae</taxon>
        <taxon>Pentapetalae</taxon>
        <taxon>rosids</taxon>
        <taxon>fabids</taxon>
        <taxon>Fabales</taxon>
        <taxon>Fabaceae</taxon>
        <taxon>Papilionoideae</taxon>
        <taxon>50 kb inversion clade</taxon>
        <taxon>NPAAA clade</taxon>
        <taxon>Hologalegina</taxon>
        <taxon>IRL clade</taxon>
        <taxon>Trifolieae</taxon>
        <taxon>Trifolium</taxon>
    </lineage>
</organism>
<reference evidence="8 9" key="1">
    <citation type="journal article" date="2018" name="Front. Plant Sci.">
        <title>Red Clover (Trifolium pratense) and Zigzag Clover (T. medium) - A Picture of Genomic Similarities and Differences.</title>
        <authorList>
            <person name="Dluhosova J."/>
            <person name="Istvanek J."/>
            <person name="Nedelnik J."/>
            <person name="Repkova J."/>
        </authorList>
    </citation>
    <scope>NUCLEOTIDE SEQUENCE [LARGE SCALE GENOMIC DNA]</scope>
    <source>
        <strain evidence="9">cv. 10/8</strain>
        <tissue evidence="8">Leaf</tissue>
    </source>
</reference>
<dbReference type="GO" id="GO:0016567">
    <property type="term" value="P:protein ubiquitination"/>
    <property type="evidence" value="ECO:0007669"/>
    <property type="project" value="UniProtKB-UniRule"/>
</dbReference>
<protein>
    <recommendedName>
        <fullName evidence="6">E3 ubiquitin protein ligase</fullName>
        <ecNumber evidence="6">2.3.2.27</ecNumber>
    </recommendedName>
</protein>
<dbReference type="GO" id="GO:0005634">
    <property type="term" value="C:nucleus"/>
    <property type="evidence" value="ECO:0007669"/>
    <property type="project" value="UniProtKB-SubCell"/>
</dbReference>
<keyword evidence="5 6" id="KW-0539">Nucleus</keyword>
<accession>A0A392NVL1</accession>
<dbReference type="GO" id="GO:0006325">
    <property type="term" value="P:chromatin organization"/>
    <property type="evidence" value="ECO:0007669"/>
    <property type="project" value="UniProtKB-KW"/>
</dbReference>
<sequence length="140" mass="16066">AEKDNLAWKEREWYIKNDLADLFQRSVTVSDLRVADIRTEIQKAIEQRNVIENRLKEEAREPGRKEIIAEFKSLLSSFPEKMGSMQSQLTKYKESASDLHSLRANVHSISSILDQKVKECDALSVRSAGQLAEINRLHVV</sequence>
<comment type="pathway">
    <text evidence="6">Protein modification; protein ubiquitination.</text>
</comment>
<evidence type="ECO:0000256" key="5">
    <source>
        <dbReference type="ARBA" id="ARBA00023242"/>
    </source>
</evidence>
<keyword evidence="9" id="KW-1185">Reference proteome</keyword>
<name>A0A392NVL1_9FABA</name>
<dbReference type="AlphaFoldDB" id="A0A392NVL1"/>
<dbReference type="PANTHER" id="PTHR23163">
    <property type="entry name" value="RING FINGER PROTEIN-RELATED"/>
    <property type="match status" value="1"/>
</dbReference>
<evidence type="ECO:0000313" key="8">
    <source>
        <dbReference type="EMBL" id="MCI02515.1"/>
    </source>
</evidence>
<keyword evidence="6 7" id="KW-0175">Coiled coil</keyword>
<feature type="non-terminal residue" evidence="8">
    <location>
        <position position="1"/>
    </location>
</feature>
<keyword evidence="6" id="KW-0808">Transferase</keyword>
<dbReference type="InterPro" id="IPR013956">
    <property type="entry name" value="E3_ubiquit_lig_Bre1"/>
</dbReference>
<dbReference type="GO" id="GO:0061630">
    <property type="term" value="F:ubiquitin protein ligase activity"/>
    <property type="evidence" value="ECO:0007669"/>
    <property type="project" value="UniProtKB-EC"/>
</dbReference>
<keyword evidence="4 6" id="KW-0862">Zinc</keyword>
<evidence type="ECO:0000256" key="6">
    <source>
        <dbReference type="RuleBase" id="RU365038"/>
    </source>
</evidence>
<evidence type="ECO:0000256" key="4">
    <source>
        <dbReference type="ARBA" id="ARBA00022833"/>
    </source>
</evidence>
<dbReference type="GO" id="GO:0008270">
    <property type="term" value="F:zinc ion binding"/>
    <property type="evidence" value="ECO:0007669"/>
    <property type="project" value="UniProtKB-KW"/>
</dbReference>
<keyword evidence="3 6" id="KW-0863">Zinc-finger</keyword>
<proteinExistence type="inferred from homology"/>
<evidence type="ECO:0000256" key="3">
    <source>
        <dbReference type="ARBA" id="ARBA00022771"/>
    </source>
</evidence>
<evidence type="ECO:0000256" key="2">
    <source>
        <dbReference type="ARBA" id="ARBA00022723"/>
    </source>
</evidence>
<keyword evidence="6" id="KW-0833">Ubl conjugation pathway</keyword>
<keyword evidence="2 6" id="KW-0479">Metal-binding</keyword>
<evidence type="ECO:0000256" key="1">
    <source>
        <dbReference type="ARBA" id="ARBA00004123"/>
    </source>
</evidence>